<protein>
    <submittedName>
        <fullName evidence="2">Uncharacterized protein</fullName>
    </submittedName>
</protein>
<evidence type="ECO:0000256" key="1">
    <source>
        <dbReference type="SAM" id="MobiDB-lite"/>
    </source>
</evidence>
<dbReference type="AlphaFoldDB" id="A0A2I0J599"/>
<proteinExistence type="predicted"/>
<name>A0A2I0J599_PUNGR</name>
<evidence type="ECO:0000313" key="2">
    <source>
        <dbReference type="EMBL" id="PKI51415.1"/>
    </source>
</evidence>
<reference evidence="2 3" key="1">
    <citation type="submission" date="2017-11" db="EMBL/GenBank/DDBJ databases">
        <title>De-novo sequencing of pomegranate (Punica granatum L.) genome.</title>
        <authorList>
            <person name="Akparov Z."/>
            <person name="Amiraslanov A."/>
            <person name="Hajiyeva S."/>
            <person name="Abbasov M."/>
            <person name="Kaur K."/>
            <person name="Hamwieh A."/>
            <person name="Solovyev V."/>
            <person name="Salamov A."/>
            <person name="Braich B."/>
            <person name="Kosarev P."/>
            <person name="Mahmoud A."/>
            <person name="Hajiyev E."/>
            <person name="Babayeva S."/>
            <person name="Izzatullayeva V."/>
            <person name="Mammadov A."/>
            <person name="Mammadov A."/>
            <person name="Sharifova S."/>
            <person name="Ojaghi J."/>
            <person name="Eynullazada K."/>
            <person name="Bayramov B."/>
            <person name="Abdulazimova A."/>
            <person name="Shahmuradov I."/>
        </authorList>
    </citation>
    <scope>NUCLEOTIDE SEQUENCE [LARGE SCALE GENOMIC DNA]</scope>
    <source>
        <strain evidence="3">cv. AG2017</strain>
        <tissue evidence="2">Leaf</tissue>
    </source>
</reference>
<comment type="caution">
    <text evidence="2">The sequence shown here is derived from an EMBL/GenBank/DDBJ whole genome shotgun (WGS) entry which is preliminary data.</text>
</comment>
<dbReference type="EMBL" id="PGOL01002009">
    <property type="protein sequence ID" value="PKI51415.1"/>
    <property type="molecule type" value="Genomic_DNA"/>
</dbReference>
<sequence>MEIEFVADVHLSRCSGSSMVNGRGSRGLLGWRWKFRSTPSSSAIGEISEEPSPRRVNPGSDDRFRDFMPKRSYSFGFERSIASERMLVMEPATTSLRRYR</sequence>
<dbReference type="Proteomes" id="UP000233551">
    <property type="component" value="Unassembled WGS sequence"/>
</dbReference>
<accession>A0A2I0J599</accession>
<keyword evidence="3" id="KW-1185">Reference proteome</keyword>
<evidence type="ECO:0000313" key="3">
    <source>
        <dbReference type="Proteomes" id="UP000233551"/>
    </source>
</evidence>
<organism evidence="2 3">
    <name type="scientific">Punica granatum</name>
    <name type="common">Pomegranate</name>
    <dbReference type="NCBI Taxonomy" id="22663"/>
    <lineage>
        <taxon>Eukaryota</taxon>
        <taxon>Viridiplantae</taxon>
        <taxon>Streptophyta</taxon>
        <taxon>Embryophyta</taxon>
        <taxon>Tracheophyta</taxon>
        <taxon>Spermatophyta</taxon>
        <taxon>Magnoliopsida</taxon>
        <taxon>eudicotyledons</taxon>
        <taxon>Gunneridae</taxon>
        <taxon>Pentapetalae</taxon>
        <taxon>rosids</taxon>
        <taxon>malvids</taxon>
        <taxon>Myrtales</taxon>
        <taxon>Lythraceae</taxon>
        <taxon>Punica</taxon>
    </lineage>
</organism>
<gene>
    <name evidence="2" type="ORF">CRG98_028211</name>
</gene>
<feature type="region of interest" description="Disordered" evidence="1">
    <location>
        <begin position="42"/>
        <end position="63"/>
    </location>
</feature>